<keyword evidence="2" id="KW-0560">Oxidoreductase</keyword>
<keyword evidence="1" id="KW-0732">Signal</keyword>
<evidence type="ECO:0000256" key="2">
    <source>
        <dbReference type="ARBA" id="ARBA00023002"/>
    </source>
</evidence>
<evidence type="ECO:0000313" key="8">
    <source>
        <dbReference type="Proteomes" id="UP001597400"/>
    </source>
</evidence>
<dbReference type="Pfam" id="PF01323">
    <property type="entry name" value="DSBA"/>
    <property type="match status" value="1"/>
</dbReference>
<dbReference type="InterPro" id="IPR001853">
    <property type="entry name" value="DSBA-like_thioredoxin_dom"/>
</dbReference>
<feature type="domain" description="Thioredoxin" evidence="6">
    <location>
        <begin position="291"/>
        <end position="513"/>
    </location>
</feature>
<accession>A0ABW4TZK7</accession>
<dbReference type="InterPro" id="IPR041205">
    <property type="entry name" value="ScsC_N"/>
</dbReference>
<dbReference type="Gene3D" id="3.40.30.10">
    <property type="entry name" value="Glutaredoxin"/>
    <property type="match status" value="1"/>
</dbReference>
<feature type="compositionally biased region" description="Low complexity" evidence="5">
    <location>
        <begin position="179"/>
        <end position="188"/>
    </location>
</feature>
<proteinExistence type="predicted"/>
<keyword evidence="3" id="KW-1015">Disulfide bond</keyword>
<protein>
    <submittedName>
        <fullName evidence="7">DsbA family protein</fullName>
    </submittedName>
</protein>
<dbReference type="Proteomes" id="UP001597400">
    <property type="component" value="Unassembled WGS sequence"/>
</dbReference>
<evidence type="ECO:0000313" key="7">
    <source>
        <dbReference type="EMBL" id="MFD1951928.1"/>
    </source>
</evidence>
<dbReference type="InterPro" id="IPR036249">
    <property type="entry name" value="Thioredoxin-like_sf"/>
</dbReference>
<keyword evidence="8" id="KW-1185">Reference proteome</keyword>
<feature type="compositionally biased region" description="Low complexity" evidence="5">
    <location>
        <begin position="205"/>
        <end position="260"/>
    </location>
</feature>
<dbReference type="InterPro" id="IPR013766">
    <property type="entry name" value="Thioredoxin_domain"/>
</dbReference>
<evidence type="ECO:0000256" key="5">
    <source>
        <dbReference type="SAM" id="MobiDB-lite"/>
    </source>
</evidence>
<evidence type="ECO:0000256" key="3">
    <source>
        <dbReference type="ARBA" id="ARBA00023157"/>
    </source>
</evidence>
<dbReference type="PANTHER" id="PTHR13887">
    <property type="entry name" value="GLUTATHIONE S-TRANSFERASE KAPPA"/>
    <property type="match status" value="1"/>
</dbReference>
<organism evidence="7 8">
    <name type="scientific">Sphingomonas arantia</name>
    <dbReference type="NCBI Taxonomy" id="1460676"/>
    <lineage>
        <taxon>Bacteria</taxon>
        <taxon>Pseudomonadati</taxon>
        <taxon>Pseudomonadota</taxon>
        <taxon>Alphaproteobacteria</taxon>
        <taxon>Sphingomonadales</taxon>
        <taxon>Sphingomonadaceae</taxon>
        <taxon>Sphingomonas</taxon>
    </lineage>
</organism>
<feature type="compositionally biased region" description="Pro residues" evidence="5">
    <location>
        <begin position="189"/>
        <end position="204"/>
    </location>
</feature>
<name>A0ABW4TZK7_9SPHN</name>
<dbReference type="RefSeq" id="WP_380930917.1">
    <property type="nucleotide sequence ID" value="NZ_JBHUGS010000004.1"/>
</dbReference>
<reference evidence="8" key="1">
    <citation type="journal article" date="2019" name="Int. J. Syst. Evol. Microbiol.">
        <title>The Global Catalogue of Microorganisms (GCM) 10K type strain sequencing project: providing services to taxonomists for standard genome sequencing and annotation.</title>
        <authorList>
            <consortium name="The Broad Institute Genomics Platform"/>
            <consortium name="The Broad Institute Genome Sequencing Center for Infectious Disease"/>
            <person name="Wu L."/>
            <person name="Ma J."/>
        </authorList>
    </citation>
    <scope>NUCLEOTIDE SEQUENCE [LARGE SCALE GENOMIC DNA]</scope>
    <source>
        <strain evidence="8">CGMCC 1.12702</strain>
    </source>
</reference>
<dbReference type="PROSITE" id="PS51352">
    <property type="entry name" value="THIOREDOXIN_2"/>
    <property type="match status" value="1"/>
</dbReference>
<feature type="compositionally biased region" description="Pro residues" evidence="5">
    <location>
        <begin position="124"/>
        <end position="134"/>
    </location>
</feature>
<evidence type="ECO:0000256" key="1">
    <source>
        <dbReference type="ARBA" id="ARBA00022729"/>
    </source>
</evidence>
<feature type="region of interest" description="Disordered" evidence="5">
    <location>
        <begin position="106"/>
        <end position="135"/>
    </location>
</feature>
<dbReference type="PANTHER" id="PTHR13887:SF14">
    <property type="entry name" value="DISULFIDE BOND FORMATION PROTEIN D"/>
    <property type="match status" value="1"/>
</dbReference>
<evidence type="ECO:0000259" key="6">
    <source>
        <dbReference type="PROSITE" id="PS51352"/>
    </source>
</evidence>
<sequence>MTDPTDPTPDRIAPVLRTIGQTLARGAQAVRRGVDALDVPLRLADARDDIRALEIDRRAAALAKKGGSAARRAAGLARVRARRAADTGGPALRQAWTSGTARLATLAPPRAPDKPADPMARPTDLPPIPAPAAPPSSISAAVAAAAAARSAALKSAPPTTPLPLFAADGTAAPLPPPAASSTAAAPTAAAPPAPEPTGPTPPPTATASPHAAATAAHGTSSASSSAAASTSHPTATHSTAHAAAAAPATHDTPTTSPSATVGTYTTPARWLEDRKTQMTIGIGSLAIAGMAVALAAAPPTGAAPTPGSAAFGEAVRAYILEHPEIIPEAVAKLQQRDTDAVLTSNRAALQTPFSGAWAGAANGDVVLVEFTDYACGFCRASVRDIDRLIAEDPKLKIVYREIPILGAGSEQAATLALAAARQGRHAAIHRALFAAGSPSDAKSAQVIAAARLDPAAVARDRADPVVAKEIADNLALARTIGLTGTPTFVVGNRILSGAVGYDTLKQAIADARKG</sequence>
<feature type="region of interest" description="Disordered" evidence="5">
    <location>
        <begin position="167"/>
        <end position="267"/>
    </location>
</feature>
<dbReference type="SUPFAM" id="SSF52833">
    <property type="entry name" value="Thioredoxin-like"/>
    <property type="match status" value="1"/>
</dbReference>
<keyword evidence="4" id="KW-0676">Redox-active center</keyword>
<dbReference type="Pfam" id="PF18312">
    <property type="entry name" value="ScsC_N"/>
    <property type="match status" value="1"/>
</dbReference>
<dbReference type="EMBL" id="JBHUGS010000004">
    <property type="protein sequence ID" value="MFD1951928.1"/>
    <property type="molecule type" value="Genomic_DNA"/>
</dbReference>
<dbReference type="CDD" id="cd03023">
    <property type="entry name" value="DsbA_Com1_like"/>
    <property type="match status" value="1"/>
</dbReference>
<evidence type="ECO:0000256" key="4">
    <source>
        <dbReference type="ARBA" id="ARBA00023284"/>
    </source>
</evidence>
<gene>
    <name evidence="7" type="ORF">ACFSGX_14235</name>
</gene>
<comment type="caution">
    <text evidence="7">The sequence shown here is derived from an EMBL/GenBank/DDBJ whole genome shotgun (WGS) entry which is preliminary data.</text>
</comment>